<organism evidence="1 2">
    <name type="scientific">Ceratosolen solmsi marchali</name>
    <dbReference type="NCBI Taxonomy" id="326594"/>
    <lineage>
        <taxon>Eukaryota</taxon>
        <taxon>Metazoa</taxon>
        <taxon>Ecdysozoa</taxon>
        <taxon>Arthropoda</taxon>
        <taxon>Hexapoda</taxon>
        <taxon>Insecta</taxon>
        <taxon>Pterygota</taxon>
        <taxon>Neoptera</taxon>
        <taxon>Endopterygota</taxon>
        <taxon>Hymenoptera</taxon>
        <taxon>Apocrita</taxon>
        <taxon>Proctotrupomorpha</taxon>
        <taxon>Chalcidoidea</taxon>
        <taxon>Agaonidae</taxon>
        <taxon>Agaoninae</taxon>
        <taxon>Ceratosolen</taxon>
    </lineage>
</organism>
<dbReference type="AlphaFoldDB" id="A0AAJ7E2P1"/>
<dbReference type="RefSeq" id="XP_011505630.1">
    <property type="nucleotide sequence ID" value="XM_011507328.1"/>
</dbReference>
<dbReference type="GeneID" id="105368328"/>
<accession>A0AAJ7E2P1</accession>
<dbReference type="Proteomes" id="UP000695007">
    <property type="component" value="Unplaced"/>
</dbReference>
<evidence type="ECO:0000313" key="2">
    <source>
        <dbReference type="RefSeq" id="XP_011505630.1"/>
    </source>
</evidence>
<proteinExistence type="predicted"/>
<protein>
    <submittedName>
        <fullName evidence="2">Uncharacterized protein LOC105368328</fullName>
    </submittedName>
</protein>
<name>A0AAJ7E2P1_9HYME</name>
<keyword evidence="1" id="KW-1185">Reference proteome</keyword>
<sequence length="170" mass="19737">MAKCKPSHCCPRMCTCTPLEDLVKLHQELKCLRKRAKSIKISSNVDKNCIFEMSESETKVLDNNVSLRCESILEIIRKQRDSMQKLNIALHEFDDKLCSQEKEICQADNEIADLKNQICIIKKMSCGKKCNTGSDESERINYFEDAWQESVSLELERQNQLQVLKIEKNY</sequence>
<gene>
    <name evidence="2" type="primary">LOC105368328</name>
</gene>
<evidence type="ECO:0000313" key="1">
    <source>
        <dbReference type="Proteomes" id="UP000695007"/>
    </source>
</evidence>
<dbReference type="KEGG" id="csol:105368328"/>
<reference evidence="2" key="1">
    <citation type="submission" date="2025-08" db="UniProtKB">
        <authorList>
            <consortium name="RefSeq"/>
        </authorList>
    </citation>
    <scope>IDENTIFICATION</scope>
</reference>